<dbReference type="AlphaFoldDB" id="A0AAE0Z8B9"/>
<gene>
    <name evidence="1" type="ORF">RRG08_050549</name>
</gene>
<protein>
    <submittedName>
        <fullName evidence="1">Uncharacterized protein</fullName>
    </submittedName>
</protein>
<reference evidence="1" key="1">
    <citation type="journal article" date="2023" name="G3 (Bethesda)">
        <title>A reference genome for the long-term kleptoplast-retaining sea slug Elysia crispata morphotype clarki.</title>
        <authorList>
            <person name="Eastman K.E."/>
            <person name="Pendleton A.L."/>
            <person name="Shaikh M.A."/>
            <person name="Suttiyut T."/>
            <person name="Ogas R."/>
            <person name="Tomko P."/>
            <person name="Gavelis G."/>
            <person name="Widhalm J.R."/>
            <person name="Wisecaver J.H."/>
        </authorList>
    </citation>
    <scope>NUCLEOTIDE SEQUENCE</scope>
    <source>
        <strain evidence="1">ECLA1</strain>
    </source>
</reference>
<evidence type="ECO:0000313" key="2">
    <source>
        <dbReference type="Proteomes" id="UP001283361"/>
    </source>
</evidence>
<name>A0AAE0Z8B9_9GAST</name>
<sequence>MSPVRSVDTLMRNESSQSLEFEKRIYLVWLSYSCEKTSLRLEPNLLQPASSSKTCRQADGCLRNEHEDKLQA</sequence>
<keyword evidence="2" id="KW-1185">Reference proteome</keyword>
<comment type="caution">
    <text evidence="1">The sequence shown here is derived from an EMBL/GenBank/DDBJ whole genome shotgun (WGS) entry which is preliminary data.</text>
</comment>
<dbReference type="EMBL" id="JAWDGP010004484">
    <property type="protein sequence ID" value="KAK3763901.1"/>
    <property type="molecule type" value="Genomic_DNA"/>
</dbReference>
<proteinExistence type="predicted"/>
<dbReference type="Proteomes" id="UP001283361">
    <property type="component" value="Unassembled WGS sequence"/>
</dbReference>
<evidence type="ECO:0000313" key="1">
    <source>
        <dbReference type="EMBL" id="KAK3763901.1"/>
    </source>
</evidence>
<accession>A0AAE0Z8B9</accession>
<organism evidence="1 2">
    <name type="scientific">Elysia crispata</name>
    <name type="common">lettuce slug</name>
    <dbReference type="NCBI Taxonomy" id="231223"/>
    <lineage>
        <taxon>Eukaryota</taxon>
        <taxon>Metazoa</taxon>
        <taxon>Spiralia</taxon>
        <taxon>Lophotrochozoa</taxon>
        <taxon>Mollusca</taxon>
        <taxon>Gastropoda</taxon>
        <taxon>Heterobranchia</taxon>
        <taxon>Euthyneura</taxon>
        <taxon>Panpulmonata</taxon>
        <taxon>Sacoglossa</taxon>
        <taxon>Placobranchoidea</taxon>
        <taxon>Plakobranchidae</taxon>
        <taxon>Elysia</taxon>
    </lineage>
</organism>